<name>A0A433KNE6_9GAMM</name>
<keyword evidence="11" id="KW-0902">Two-component regulatory system</keyword>
<protein>
    <recommendedName>
        <fullName evidence="3">histidine kinase</fullName>
        <ecNumber evidence="3">2.7.13.3</ecNumber>
    </recommendedName>
</protein>
<dbReference type="CDD" id="cd00082">
    <property type="entry name" value="HisKA"/>
    <property type="match status" value="1"/>
</dbReference>
<feature type="domain" description="HAMP" evidence="15">
    <location>
        <begin position="169"/>
        <end position="221"/>
    </location>
</feature>
<evidence type="ECO:0000313" key="17">
    <source>
        <dbReference type="Proteomes" id="UP000287023"/>
    </source>
</evidence>
<dbReference type="OrthoDB" id="9809766at2"/>
<evidence type="ECO:0000256" key="12">
    <source>
        <dbReference type="ARBA" id="ARBA00023136"/>
    </source>
</evidence>
<dbReference type="Gene3D" id="3.30.565.10">
    <property type="entry name" value="Histidine kinase-like ATPase, C-terminal domain"/>
    <property type="match status" value="1"/>
</dbReference>
<dbReference type="InterPro" id="IPR005467">
    <property type="entry name" value="His_kinase_dom"/>
</dbReference>
<keyword evidence="10 13" id="KW-1133">Transmembrane helix</keyword>
<sequence>MNLRLRLVATLGITLMLLWGITAAWSMRDLSTQLEHSLDQRLAQSARMVSGLLDRVPATSWNGEEDGTSVIPSLDGIACRVSSLRGQVVAGTHPEMNDVLAVEAEGYRYREHNGQRWRVYTLVDNDKRITVADRLKEREALLQQVRRAALYPFLLALVGSLVALWWGVTRGLAPLAKLQQRLILREHNDLSALPLHGLPGEIRPLIDSFNTLLARTRRMLEWEQRFTDDAAHELRTPLTAVRTHLQIARRVDGQQQYEAMQQAEAGVNRLTKTLGQLLLLARMESEDITRGRRPDPTLLGRALMTAMTETGSSDHCHYPQGVNQVHVALSESLLVTVLRNLLENAMRHGARGAPIEIAAQESEGMAVIDITSQGETIPSEHLSRLTERFHRGDHPQGSGLGLSIVEAIVTRAEGRVTFASGNGVGLRVTLQLPSG</sequence>
<evidence type="ECO:0000259" key="15">
    <source>
        <dbReference type="PROSITE" id="PS50885"/>
    </source>
</evidence>
<dbReference type="SMART" id="SM00387">
    <property type="entry name" value="HATPase_c"/>
    <property type="match status" value="1"/>
</dbReference>
<reference evidence="16 17" key="1">
    <citation type="submission" date="2018-12" db="EMBL/GenBank/DDBJ databases">
        <title>three novel Halomonas strain isolated from plants.</title>
        <authorList>
            <person name="Sun C."/>
        </authorList>
    </citation>
    <scope>NUCLEOTIDE SEQUENCE [LARGE SCALE GENOMIC DNA]</scope>
    <source>
        <strain evidence="16 17">JCM 18142</strain>
    </source>
</reference>
<dbReference type="PANTHER" id="PTHR45436">
    <property type="entry name" value="SENSOR HISTIDINE KINASE YKOH"/>
    <property type="match status" value="1"/>
</dbReference>
<evidence type="ECO:0000256" key="9">
    <source>
        <dbReference type="ARBA" id="ARBA00022840"/>
    </source>
</evidence>
<evidence type="ECO:0000256" key="1">
    <source>
        <dbReference type="ARBA" id="ARBA00000085"/>
    </source>
</evidence>
<dbReference type="GO" id="GO:0005886">
    <property type="term" value="C:plasma membrane"/>
    <property type="evidence" value="ECO:0007669"/>
    <property type="project" value="TreeGrafter"/>
</dbReference>
<dbReference type="Pfam" id="PF08521">
    <property type="entry name" value="2CSK_N"/>
    <property type="match status" value="1"/>
</dbReference>
<evidence type="ECO:0000256" key="11">
    <source>
        <dbReference type="ARBA" id="ARBA00023012"/>
    </source>
</evidence>
<comment type="caution">
    <text evidence="16">The sequence shown here is derived from an EMBL/GenBank/DDBJ whole genome shotgun (WGS) entry which is preliminary data.</text>
</comment>
<evidence type="ECO:0000256" key="2">
    <source>
        <dbReference type="ARBA" id="ARBA00004141"/>
    </source>
</evidence>
<keyword evidence="8" id="KW-0418">Kinase</keyword>
<comment type="subcellular location">
    <subcellularLocation>
        <location evidence="2">Membrane</location>
        <topology evidence="2">Multi-pass membrane protein</topology>
    </subcellularLocation>
</comment>
<evidence type="ECO:0000256" key="8">
    <source>
        <dbReference type="ARBA" id="ARBA00022777"/>
    </source>
</evidence>
<accession>A0A433KNE6</accession>
<dbReference type="InterPro" id="IPR003660">
    <property type="entry name" value="HAMP_dom"/>
</dbReference>
<dbReference type="PROSITE" id="PS50885">
    <property type="entry name" value="HAMP"/>
    <property type="match status" value="1"/>
</dbReference>
<dbReference type="EMBL" id="RZHF01000015">
    <property type="protein sequence ID" value="RUR31145.1"/>
    <property type="molecule type" value="Genomic_DNA"/>
</dbReference>
<dbReference type="Pfam" id="PF00512">
    <property type="entry name" value="HisKA"/>
    <property type="match status" value="1"/>
</dbReference>
<evidence type="ECO:0000313" key="16">
    <source>
        <dbReference type="EMBL" id="RUR31145.1"/>
    </source>
</evidence>
<keyword evidence="12 13" id="KW-0472">Membrane</keyword>
<dbReference type="InterPro" id="IPR003594">
    <property type="entry name" value="HATPase_dom"/>
</dbReference>
<keyword evidence="5" id="KW-0808">Transferase</keyword>
<dbReference type="PROSITE" id="PS50109">
    <property type="entry name" value="HIS_KIN"/>
    <property type="match status" value="1"/>
</dbReference>
<dbReference type="InterPro" id="IPR003661">
    <property type="entry name" value="HisK_dim/P_dom"/>
</dbReference>
<keyword evidence="7" id="KW-0547">Nucleotide-binding</keyword>
<keyword evidence="6 13" id="KW-0812">Transmembrane</keyword>
<dbReference type="Gene3D" id="1.10.287.130">
    <property type="match status" value="1"/>
</dbReference>
<organism evidence="16 17">
    <name type="scientific">Vreelandella nanhaiensis</name>
    <dbReference type="NCBI Taxonomy" id="1258546"/>
    <lineage>
        <taxon>Bacteria</taxon>
        <taxon>Pseudomonadati</taxon>
        <taxon>Pseudomonadota</taxon>
        <taxon>Gammaproteobacteria</taxon>
        <taxon>Oceanospirillales</taxon>
        <taxon>Halomonadaceae</taxon>
        <taxon>Vreelandella</taxon>
    </lineage>
</organism>
<evidence type="ECO:0000256" key="3">
    <source>
        <dbReference type="ARBA" id="ARBA00012438"/>
    </source>
</evidence>
<keyword evidence="4" id="KW-0597">Phosphoprotein</keyword>
<feature type="domain" description="Histidine kinase" evidence="14">
    <location>
        <begin position="229"/>
        <end position="435"/>
    </location>
</feature>
<gene>
    <name evidence="16" type="ORF">ELY38_10795</name>
</gene>
<dbReference type="GO" id="GO:0005524">
    <property type="term" value="F:ATP binding"/>
    <property type="evidence" value="ECO:0007669"/>
    <property type="project" value="UniProtKB-KW"/>
</dbReference>
<dbReference type="EC" id="2.7.13.3" evidence="3"/>
<dbReference type="PRINTS" id="PR00344">
    <property type="entry name" value="BCTRLSENSOR"/>
</dbReference>
<comment type="catalytic activity">
    <reaction evidence="1">
        <text>ATP + protein L-histidine = ADP + protein N-phospho-L-histidine.</text>
        <dbReference type="EC" id="2.7.13.3"/>
    </reaction>
</comment>
<dbReference type="Pfam" id="PF02518">
    <property type="entry name" value="HATPase_c"/>
    <property type="match status" value="1"/>
</dbReference>
<evidence type="ECO:0000256" key="6">
    <source>
        <dbReference type="ARBA" id="ARBA00022692"/>
    </source>
</evidence>
<keyword evidence="9" id="KW-0067">ATP-binding</keyword>
<dbReference type="RefSeq" id="WP_127062142.1">
    <property type="nucleotide sequence ID" value="NZ_RZHF01000015.1"/>
</dbReference>
<dbReference type="InterPro" id="IPR013727">
    <property type="entry name" value="2CSK_N"/>
</dbReference>
<dbReference type="GO" id="GO:0000155">
    <property type="term" value="F:phosphorelay sensor kinase activity"/>
    <property type="evidence" value="ECO:0007669"/>
    <property type="project" value="InterPro"/>
</dbReference>
<dbReference type="Proteomes" id="UP000287023">
    <property type="component" value="Unassembled WGS sequence"/>
</dbReference>
<feature type="transmembrane region" description="Helical" evidence="13">
    <location>
        <begin position="148"/>
        <end position="168"/>
    </location>
</feature>
<dbReference type="SUPFAM" id="SSF47384">
    <property type="entry name" value="Homodimeric domain of signal transducing histidine kinase"/>
    <property type="match status" value="1"/>
</dbReference>
<evidence type="ECO:0000256" key="10">
    <source>
        <dbReference type="ARBA" id="ARBA00022989"/>
    </source>
</evidence>
<dbReference type="PANTHER" id="PTHR45436:SF14">
    <property type="entry name" value="SENSOR PROTEIN QSEC"/>
    <property type="match status" value="1"/>
</dbReference>
<dbReference type="InterPro" id="IPR004358">
    <property type="entry name" value="Sig_transdc_His_kin-like_C"/>
</dbReference>
<dbReference type="InterPro" id="IPR036097">
    <property type="entry name" value="HisK_dim/P_sf"/>
</dbReference>
<evidence type="ECO:0000256" key="5">
    <source>
        <dbReference type="ARBA" id="ARBA00022679"/>
    </source>
</evidence>
<dbReference type="SMART" id="SM00388">
    <property type="entry name" value="HisKA"/>
    <property type="match status" value="1"/>
</dbReference>
<dbReference type="SUPFAM" id="SSF55874">
    <property type="entry name" value="ATPase domain of HSP90 chaperone/DNA topoisomerase II/histidine kinase"/>
    <property type="match status" value="1"/>
</dbReference>
<evidence type="ECO:0000256" key="13">
    <source>
        <dbReference type="SAM" id="Phobius"/>
    </source>
</evidence>
<evidence type="ECO:0000259" key="14">
    <source>
        <dbReference type="PROSITE" id="PS50109"/>
    </source>
</evidence>
<evidence type="ECO:0000256" key="7">
    <source>
        <dbReference type="ARBA" id="ARBA00022741"/>
    </source>
</evidence>
<dbReference type="InterPro" id="IPR050428">
    <property type="entry name" value="TCS_sensor_his_kinase"/>
</dbReference>
<dbReference type="AlphaFoldDB" id="A0A433KNE6"/>
<evidence type="ECO:0000256" key="4">
    <source>
        <dbReference type="ARBA" id="ARBA00022553"/>
    </source>
</evidence>
<proteinExistence type="predicted"/>
<keyword evidence="17" id="KW-1185">Reference proteome</keyword>
<dbReference type="InterPro" id="IPR036890">
    <property type="entry name" value="HATPase_C_sf"/>
</dbReference>